<organism evidence="1 2">
    <name type="scientific">Streptococcus mitis</name>
    <dbReference type="NCBI Taxonomy" id="28037"/>
    <lineage>
        <taxon>Bacteria</taxon>
        <taxon>Bacillati</taxon>
        <taxon>Bacillota</taxon>
        <taxon>Bacilli</taxon>
        <taxon>Lactobacillales</taxon>
        <taxon>Streptococcaceae</taxon>
        <taxon>Streptococcus</taxon>
        <taxon>Streptococcus mitis group</taxon>
    </lineage>
</organism>
<evidence type="ECO:0000313" key="1">
    <source>
        <dbReference type="EMBL" id="KYF34228.1"/>
    </source>
</evidence>
<proteinExistence type="predicted"/>
<protein>
    <submittedName>
        <fullName evidence="1">Uncharacterized protein</fullName>
    </submittedName>
</protein>
<dbReference type="EMBL" id="LROU01000120">
    <property type="protein sequence ID" value="KYF34228.1"/>
    <property type="molecule type" value="Genomic_DNA"/>
</dbReference>
<reference evidence="1 2" key="1">
    <citation type="submission" date="2016-01" db="EMBL/GenBank/DDBJ databases">
        <title>Highly variable Streptococcus oralis 1 are common among viridans streptococci isolated from primates.</title>
        <authorList>
            <person name="Denapaite D."/>
            <person name="Rieger M."/>
            <person name="Koendgen S."/>
            <person name="Brueckner R."/>
            <person name="Ochigava I."/>
            <person name="Kappeler P."/>
            <person name="Maetz-Rensing K."/>
            <person name="Leendertz F."/>
        </authorList>
    </citation>
    <scope>NUCLEOTIDE SEQUENCE [LARGE SCALE GENOMIC DNA]</scope>
    <source>
        <strain evidence="1 2">M3-1</strain>
    </source>
</reference>
<dbReference type="PATRIC" id="fig|28037.235.peg.1611"/>
<dbReference type="AlphaFoldDB" id="A0A150NLG4"/>
<sequence length="38" mass="4251">MSFSYLIPMMLNDEGTINIDEAVDEIVECLSSALMKVK</sequence>
<comment type="caution">
    <text evidence="1">The sequence shown here is derived from an EMBL/GenBank/DDBJ whole genome shotgun (WGS) entry which is preliminary data.</text>
</comment>
<gene>
    <name evidence="1" type="ORF">SMIM3I_00898</name>
</gene>
<accession>A0A150NLG4</accession>
<evidence type="ECO:0000313" key="2">
    <source>
        <dbReference type="Proteomes" id="UP000075442"/>
    </source>
</evidence>
<dbReference type="Proteomes" id="UP000075442">
    <property type="component" value="Unassembled WGS sequence"/>
</dbReference>
<name>A0A150NLG4_STRMT</name>